<dbReference type="GO" id="GO:0008270">
    <property type="term" value="F:zinc ion binding"/>
    <property type="evidence" value="ECO:0007669"/>
    <property type="project" value="InterPro"/>
</dbReference>
<sequence>MKALLGSQDAWEIVEKCYNKPQNKAILSQNGKDTLTKQNKKDQQALAFIHQGLDETMFEVVSNATTSKEAWKILKMNLEGLDKEFEPISNFGNKVMVVVSQMKRCGEKVEDVHIVEKTLCFLTTKFDYVVCAIERSKDLDSIFVDQLMGSLQAYEERFNRRQEEPLKQVLKTKVSLKESGGEKNQRVHGRDQGKEGRRDCDNFNNRDDYQPTRGRERGRGRGNFGRPNKRMYDKSNVECFNCHKYSHYSWECGTNVEEKANLIGEKEKDEKSTLLLALNNEEKSDKCLWYLDNGASNHVWL</sequence>
<dbReference type="Proteomes" id="UP000694853">
    <property type="component" value="Unplaced"/>
</dbReference>
<gene>
    <name evidence="3" type="primary">LOC113871576</name>
</gene>
<evidence type="ECO:0000256" key="1">
    <source>
        <dbReference type="SAM" id="MobiDB-lite"/>
    </source>
</evidence>
<dbReference type="SUPFAM" id="SSF57756">
    <property type="entry name" value="Retrovirus zinc finger-like domains"/>
    <property type="match status" value="1"/>
</dbReference>
<proteinExistence type="predicted"/>
<evidence type="ECO:0000313" key="2">
    <source>
        <dbReference type="Proteomes" id="UP000694853"/>
    </source>
</evidence>
<reference evidence="3" key="2">
    <citation type="submission" date="2025-08" db="UniProtKB">
        <authorList>
            <consortium name="RefSeq"/>
        </authorList>
    </citation>
    <scope>IDENTIFICATION</scope>
    <source>
        <tissue evidence="3">Young leaves</tissue>
    </source>
</reference>
<organism evidence="2 3">
    <name type="scientific">Abrus precatorius</name>
    <name type="common">Indian licorice</name>
    <name type="synonym">Glycine abrus</name>
    <dbReference type="NCBI Taxonomy" id="3816"/>
    <lineage>
        <taxon>Eukaryota</taxon>
        <taxon>Viridiplantae</taxon>
        <taxon>Streptophyta</taxon>
        <taxon>Embryophyta</taxon>
        <taxon>Tracheophyta</taxon>
        <taxon>Spermatophyta</taxon>
        <taxon>Magnoliopsida</taxon>
        <taxon>eudicotyledons</taxon>
        <taxon>Gunneridae</taxon>
        <taxon>Pentapetalae</taxon>
        <taxon>rosids</taxon>
        <taxon>fabids</taxon>
        <taxon>Fabales</taxon>
        <taxon>Fabaceae</taxon>
        <taxon>Papilionoideae</taxon>
        <taxon>50 kb inversion clade</taxon>
        <taxon>NPAAA clade</taxon>
        <taxon>indigoferoid/millettioid clade</taxon>
        <taxon>Abreae</taxon>
        <taxon>Abrus</taxon>
    </lineage>
</organism>
<dbReference type="OrthoDB" id="8063676at2759"/>
<evidence type="ECO:0000313" key="3">
    <source>
        <dbReference type="RefSeq" id="XP_027364468.1"/>
    </source>
</evidence>
<dbReference type="KEGG" id="aprc:113871576"/>
<dbReference type="PANTHER" id="PTHR35317">
    <property type="entry name" value="OS04G0629600 PROTEIN"/>
    <property type="match status" value="1"/>
</dbReference>
<feature type="compositionally biased region" description="Basic and acidic residues" evidence="1">
    <location>
        <begin position="175"/>
        <end position="219"/>
    </location>
</feature>
<dbReference type="AlphaFoldDB" id="A0A8B8M8W7"/>
<dbReference type="GeneID" id="113871576"/>
<dbReference type="Pfam" id="PF14223">
    <property type="entry name" value="Retrotran_gag_2"/>
    <property type="match status" value="2"/>
</dbReference>
<name>A0A8B8M8W7_ABRPR</name>
<dbReference type="GO" id="GO:0003676">
    <property type="term" value="F:nucleic acid binding"/>
    <property type="evidence" value="ECO:0007669"/>
    <property type="project" value="InterPro"/>
</dbReference>
<feature type="region of interest" description="Disordered" evidence="1">
    <location>
        <begin position="175"/>
        <end position="229"/>
    </location>
</feature>
<protein>
    <submittedName>
        <fullName evidence="3">Uncharacterized protein LOC113871576</fullName>
    </submittedName>
</protein>
<accession>A0A8B8M8W7</accession>
<dbReference type="RefSeq" id="XP_027364468.1">
    <property type="nucleotide sequence ID" value="XM_027508667.1"/>
</dbReference>
<keyword evidence="2" id="KW-1185">Reference proteome</keyword>
<reference evidence="2" key="1">
    <citation type="journal article" date="2019" name="Toxins">
        <title>Detection of Abrin-Like and Prepropulchellin-Like Toxin Genes and Transcripts Using Whole Genome Sequencing and Full-Length Transcript Sequencing of Abrus precatorius.</title>
        <authorList>
            <person name="Hovde B.T."/>
            <person name="Daligault H.E."/>
            <person name="Hanschen E.R."/>
            <person name="Kunde Y.A."/>
            <person name="Johnson M.B."/>
            <person name="Starkenburg S.R."/>
            <person name="Johnson S.L."/>
        </authorList>
    </citation>
    <scope>NUCLEOTIDE SEQUENCE [LARGE SCALE GENOMIC DNA]</scope>
</reference>
<dbReference type="InterPro" id="IPR036875">
    <property type="entry name" value="Znf_CCHC_sf"/>
</dbReference>
<dbReference type="PANTHER" id="PTHR35317:SF28">
    <property type="entry name" value="ZINC FINGER, CCHC-TYPE, RIBONUCLEASE H-LIKE DOMAIN, GAG-PRE-INTEGRASE DOMAIN PROTEIN-RELATED"/>
    <property type="match status" value="1"/>
</dbReference>